<organism evidence="1 2">
    <name type="scientific">Methanomicrobium antiquum</name>
    <dbReference type="NCBI Taxonomy" id="487686"/>
    <lineage>
        <taxon>Archaea</taxon>
        <taxon>Methanobacteriati</taxon>
        <taxon>Methanobacteriota</taxon>
        <taxon>Stenosarchaea group</taxon>
        <taxon>Methanomicrobia</taxon>
        <taxon>Methanomicrobiales</taxon>
        <taxon>Methanomicrobiaceae</taxon>
        <taxon>Methanomicrobium</taxon>
    </lineage>
</organism>
<dbReference type="GeneID" id="79950647"/>
<dbReference type="AlphaFoldDB" id="A0AAF0FTS6"/>
<protein>
    <submittedName>
        <fullName evidence="1">Calcium-dependent protein kinase</fullName>
    </submittedName>
</protein>
<keyword evidence="1" id="KW-0418">Kinase</keyword>
<sequence length="321" mass="36125">MRKKLIVGTFLAITLLGCFAISMEIIANMSEQAEIIAYSSENSPNTRSSSTPEFILKTGYPKNKTEILSYNVKNKKMSSEEIADIAGLFGLNGELEYCNEKTGEMRIIDNSYDPQRQFSYHSKSGAIVYSIPDKQFPNSVEEQPVLPLKEEAIKIANEFLLKTGAYQKDAFVKNVEVNQKQQVWKSGAVEPEKSYDVTNAVRYARNFDGIPVYGDEFSVIVGDSGEVLGMVKSWREVEPAGNVELRKAQDAYEDLCRQNTVYPVNLAEYDKITINNISLGYWMEPGTYEQKKVVPVYVFSGTKARGELTDSFTEYVYAIKS</sequence>
<dbReference type="EMBL" id="CP091092">
    <property type="protein sequence ID" value="WFN36383.1"/>
    <property type="molecule type" value="Genomic_DNA"/>
</dbReference>
<gene>
    <name evidence="1" type="ORF">L1994_09575</name>
</gene>
<evidence type="ECO:0000313" key="1">
    <source>
        <dbReference type="EMBL" id="WFN36383.1"/>
    </source>
</evidence>
<keyword evidence="1" id="KW-0808">Transferase</keyword>
<dbReference type="Proteomes" id="UP001218895">
    <property type="component" value="Chromosome"/>
</dbReference>
<dbReference type="GO" id="GO:0016301">
    <property type="term" value="F:kinase activity"/>
    <property type="evidence" value="ECO:0007669"/>
    <property type="project" value="UniProtKB-KW"/>
</dbReference>
<dbReference type="KEGG" id="manq:L1994_09575"/>
<name>A0AAF0FTS6_9EURY</name>
<keyword evidence="2" id="KW-1185">Reference proteome</keyword>
<proteinExistence type="predicted"/>
<dbReference type="PROSITE" id="PS51257">
    <property type="entry name" value="PROKAR_LIPOPROTEIN"/>
    <property type="match status" value="1"/>
</dbReference>
<dbReference type="RefSeq" id="WP_278099220.1">
    <property type="nucleotide sequence ID" value="NZ_CP091092.1"/>
</dbReference>
<accession>A0AAF0FTS6</accession>
<reference evidence="1" key="1">
    <citation type="submission" date="2022-01" db="EMBL/GenBank/DDBJ databases">
        <title>Complete genome of Methanomicrobium antiquum DSM 21220.</title>
        <authorList>
            <person name="Chen S.-C."/>
            <person name="You Y.-T."/>
            <person name="Zhou Y.-Z."/>
            <person name="Lai M.-C."/>
        </authorList>
    </citation>
    <scope>NUCLEOTIDE SEQUENCE</scope>
    <source>
        <strain evidence="1">DSM 21220</strain>
    </source>
</reference>
<evidence type="ECO:0000313" key="2">
    <source>
        <dbReference type="Proteomes" id="UP001218895"/>
    </source>
</evidence>